<protein>
    <recommendedName>
        <fullName evidence="3">CAAX protease</fullName>
    </recommendedName>
</protein>
<dbReference type="AlphaFoldDB" id="W0F1W1"/>
<name>W0F1W1_9BACT</name>
<accession>W0F1W1</accession>
<dbReference type="InterPro" id="IPR011664">
    <property type="entry name" value="Abi_system_AbiD/AbiF-like"/>
</dbReference>
<organism evidence="1 2">
    <name type="scientific">Niabella soli DSM 19437</name>
    <dbReference type="NCBI Taxonomy" id="929713"/>
    <lineage>
        <taxon>Bacteria</taxon>
        <taxon>Pseudomonadati</taxon>
        <taxon>Bacteroidota</taxon>
        <taxon>Chitinophagia</taxon>
        <taxon>Chitinophagales</taxon>
        <taxon>Chitinophagaceae</taxon>
        <taxon>Niabella</taxon>
    </lineage>
</organism>
<gene>
    <name evidence="1" type="ORF">NIASO_00760</name>
</gene>
<evidence type="ECO:0000313" key="1">
    <source>
        <dbReference type="EMBL" id="AHF17045.1"/>
    </source>
</evidence>
<dbReference type="Proteomes" id="UP000003586">
    <property type="component" value="Chromosome"/>
</dbReference>
<reference evidence="1 2" key="1">
    <citation type="submission" date="2013-12" db="EMBL/GenBank/DDBJ databases">
        <authorList>
            <consortium name="DOE Joint Genome Institute"/>
            <person name="Eisen J."/>
            <person name="Huntemann M."/>
            <person name="Han J."/>
            <person name="Chen A."/>
            <person name="Kyrpides N."/>
            <person name="Mavromatis K."/>
            <person name="Markowitz V."/>
            <person name="Palaniappan K."/>
            <person name="Ivanova N."/>
            <person name="Schaumberg A."/>
            <person name="Pati A."/>
            <person name="Liolios K."/>
            <person name="Nordberg H.P."/>
            <person name="Cantor M.N."/>
            <person name="Hua S.X."/>
            <person name="Woyke T."/>
        </authorList>
    </citation>
    <scope>NUCLEOTIDE SEQUENCE [LARGE SCALE GENOMIC DNA]</scope>
    <source>
        <strain evidence="2">DSM 19437</strain>
    </source>
</reference>
<dbReference type="Pfam" id="PF07751">
    <property type="entry name" value="Abi_2"/>
    <property type="match status" value="1"/>
</dbReference>
<dbReference type="RefSeq" id="WP_008582191.1">
    <property type="nucleotide sequence ID" value="NZ_CP007035.1"/>
</dbReference>
<evidence type="ECO:0008006" key="3">
    <source>
        <dbReference type="Google" id="ProtNLM"/>
    </source>
</evidence>
<dbReference type="HOGENOM" id="CLU_044962_2_1_10"/>
<keyword evidence="2" id="KW-1185">Reference proteome</keyword>
<dbReference type="EMBL" id="CP007035">
    <property type="protein sequence ID" value="AHF17045.1"/>
    <property type="molecule type" value="Genomic_DNA"/>
</dbReference>
<proteinExistence type="predicted"/>
<evidence type="ECO:0000313" key="2">
    <source>
        <dbReference type="Proteomes" id="UP000003586"/>
    </source>
</evidence>
<sequence length="299" mass="34982">MKYTKKPETAEHCCSILKERGLIINDPERAIKYLKNVGYFRLTGYMFHLQSKDGKHNFAEGTKFEDIIALYQFDKKLRGIIAENLESIEICLRAKLTDKYSVQYGFFWYTDSTLFDDKEIFDNINREIQETFNDPKELFLKRFKNKYTMERIPPSNMALETLSLGKLARLFKVLKSRDGKSEIANEFNLPTATLTSWYIYLANVRNICAHHSRLWNKKVTADRPIFPSREKYRFKGVVFDDSNTTLYGIISMIDRLLISFDPGNRFAQKIEDLIEAYSINCTLMGFPENWAATANWKAK</sequence>
<dbReference type="OrthoDB" id="5363652at2"/>
<dbReference type="KEGG" id="nso:NIASO_00760"/>
<dbReference type="eggNOG" id="COG4823">
    <property type="taxonomic scope" value="Bacteria"/>
</dbReference>